<feature type="compositionally biased region" description="Basic and acidic residues" evidence="1">
    <location>
        <begin position="84"/>
        <end position="99"/>
    </location>
</feature>
<keyword evidence="4" id="KW-1185">Reference proteome</keyword>
<accession>A0A1G6N7I0</accession>
<evidence type="ECO:0000313" key="4">
    <source>
        <dbReference type="Proteomes" id="UP000198943"/>
    </source>
</evidence>
<organism evidence="3 4">
    <name type="scientific">Succiniclasticum ruminis</name>
    <dbReference type="NCBI Taxonomy" id="40841"/>
    <lineage>
        <taxon>Bacteria</taxon>
        <taxon>Bacillati</taxon>
        <taxon>Bacillota</taxon>
        <taxon>Negativicutes</taxon>
        <taxon>Acidaminococcales</taxon>
        <taxon>Acidaminococcaceae</taxon>
        <taxon>Succiniclasticum</taxon>
    </lineage>
</organism>
<sequence length="237" mass="26177">METAAEALTSQDAEPKAVQATATQKTVDKTAEVPETPPAPSDEENDNKGTMKKAAIGALILLLLIGAYFMFGKKKETPPPPEPAKVETKTENKTETEKPLDPAVKEAKLKEYAEAVKAANEQKKQDATATEKIVFLVENVQRKDNELVISGHFYNGKKNRTIITVKSLELDIVLRDMDKELLNEKNIKYEKAFTGMNIEPLQDSQVLTVNLPDKAPAGEFNNFMVTAHDVHWEGVGN</sequence>
<dbReference type="EMBL" id="FMYW01000012">
    <property type="protein sequence ID" value="SDC63357.1"/>
    <property type="molecule type" value="Genomic_DNA"/>
</dbReference>
<evidence type="ECO:0000313" key="3">
    <source>
        <dbReference type="EMBL" id="SDC63357.1"/>
    </source>
</evidence>
<dbReference type="AlphaFoldDB" id="A0A1G6N7I0"/>
<proteinExistence type="predicted"/>
<gene>
    <name evidence="3" type="ORF">SAMN04487864_11236</name>
</gene>
<reference evidence="4" key="1">
    <citation type="submission" date="2016-10" db="EMBL/GenBank/DDBJ databases">
        <authorList>
            <person name="Varghese N."/>
            <person name="Submissions S."/>
        </authorList>
    </citation>
    <scope>NUCLEOTIDE SEQUENCE [LARGE SCALE GENOMIC DNA]</scope>
    <source>
        <strain evidence="4">DSM 11005</strain>
    </source>
</reference>
<keyword evidence="2" id="KW-1133">Transmembrane helix</keyword>
<keyword evidence="2" id="KW-0472">Membrane</keyword>
<name>A0A1G6N7I0_9FIRM</name>
<dbReference type="Proteomes" id="UP000198943">
    <property type="component" value="Unassembled WGS sequence"/>
</dbReference>
<feature type="transmembrane region" description="Helical" evidence="2">
    <location>
        <begin position="54"/>
        <end position="71"/>
    </location>
</feature>
<evidence type="ECO:0000256" key="2">
    <source>
        <dbReference type="SAM" id="Phobius"/>
    </source>
</evidence>
<keyword evidence="2" id="KW-0812">Transmembrane</keyword>
<feature type="region of interest" description="Disordered" evidence="1">
    <location>
        <begin position="75"/>
        <end position="99"/>
    </location>
</feature>
<evidence type="ECO:0000256" key="1">
    <source>
        <dbReference type="SAM" id="MobiDB-lite"/>
    </source>
</evidence>
<feature type="region of interest" description="Disordered" evidence="1">
    <location>
        <begin position="1"/>
        <end position="48"/>
    </location>
</feature>
<protein>
    <submittedName>
        <fullName evidence="3">Uncharacterized protein</fullName>
    </submittedName>
</protein>